<gene>
    <name evidence="7" type="ORF">HNQ80_001945</name>
</gene>
<dbReference type="InterPro" id="IPR030390">
    <property type="entry name" value="MeTrfase_TrmA_AS"/>
</dbReference>
<accession>A0A841KQ19</accession>
<dbReference type="GO" id="GO:0070041">
    <property type="term" value="F:rRNA (uridine-C5-)-methyltransferase activity"/>
    <property type="evidence" value="ECO:0007669"/>
    <property type="project" value="TreeGrafter"/>
</dbReference>
<keyword evidence="1 4" id="KW-0489">Methyltransferase</keyword>
<dbReference type="GO" id="GO:0070475">
    <property type="term" value="P:rRNA base methylation"/>
    <property type="evidence" value="ECO:0007669"/>
    <property type="project" value="TreeGrafter"/>
</dbReference>
<evidence type="ECO:0000256" key="2">
    <source>
        <dbReference type="ARBA" id="ARBA00022679"/>
    </source>
</evidence>
<keyword evidence="8" id="KW-1185">Reference proteome</keyword>
<dbReference type="Gene3D" id="3.40.50.150">
    <property type="entry name" value="Vaccinia Virus protein VP39"/>
    <property type="match status" value="1"/>
</dbReference>
<keyword evidence="3 4" id="KW-0949">S-adenosyl-L-methionine</keyword>
<dbReference type="AlphaFoldDB" id="A0A841KQ19"/>
<dbReference type="PROSITE" id="PS50926">
    <property type="entry name" value="TRAM"/>
    <property type="match status" value="1"/>
</dbReference>
<dbReference type="FunFam" id="3.40.50.150:FF:000009">
    <property type="entry name" value="23S rRNA (Uracil(1939)-C(5))-methyltransferase RlmD"/>
    <property type="match status" value="1"/>
</dbReference>
<evidence type="ECO:0000256" key="4">
    <source>
        <dbReference type="PROSITE-ProRule" id="PRU01024"/>
    </source>
</evidence>
<dbReference type="EC" id="2.1.1.190" evidence="7"/>
<dbReference type="PANTHER" id="PTHR11061:SF30">
    <property type="entry name" value="TRNA (URACIL(54)-C(5))-METHYLTRANSFERASE"/>
    <property type="match status" value="1"/>
</dbReference>
<dbReference type="FunFam" id="2.40.50.140:FF:000097">
    <property type="entry name" value="23S rRNA (uracil(1939)-C(5))-methyltransferase RlmD"/>
    <property type="match status" value="1"/>
</dbReference>
<dbReference type="NCBIfam" id="TIGR00479">
    <property type="entry name" value="rumA"/>
    <property type="match status" value="1"/>
</dbReference>
<comment type="caution">
    <text evidence="7">The sequence shown here is derived from an EMBL/GenBank/DDBJ whole genome shotgun (WGS) entry which is preliminary data.</text>
</comment>
<protein>
    <submittedName>
        <fullName evidence="7">23S rRNA (Uracil1939-C5)-methyltransferase</fullName>
        <ecNumber evidence="7">2.1.1.190</ecNumber>
    </submittedName>
</protein>
<dbReference type="InterPro" id="IPR002792">
    <property type="entry name" value="TRAM_dom"/>
</dbReference>
<dbReference type="SUPFAM" id="SSF50249">
    <property type="entry name" value="Nucleic acid-binding proteins"/>
    <property type="match status" value="1"/>
</dbReference>
<dbReference type="SUPFAM" id="SSF53335">
    <property type="entry name" value="S-adenosyl-L-methionine-dependent methyltransferases"/>
    <property type="match status" value="1"/>
</dbReference>
<dbReference type="Proteomes" id="UP000579281">
    <property type="component" value="Unassembled WGS sequence"/>
</dbReference>
<dbReference type="PROSITE" id="PS51687">
    <property type="entry name" value="SAM_MT_RNA_M5U"/>
    <property type="match status" value="1"/>
</dbReference>
<dbReference type="Gene3D" id="2.40.50.140">
    <property type="entry name" value="Nucleic acid-binding proteins"/>
    <property type="match status" value="1"/>
</dbReference>
<dbReference type="PROSITE" id="PS01230">
    <property type="entry name" value="TRMA_1"/>
    <property type="match status" value="1"/>
</dbReference>
<evidence type="ECO:0000256" key="5">
    <source>
        <dbReference type="PROSITE-ProRule" id="PRU10015"/>
    </source>
</evidence>
<proteinExistence type="inferred from homology"/>
<dbReference type="CDD" id="cd02440">
    <property type="entry name" value="AdoMet_MTases"/>
    <property type="match status" value="1"/>
</dbReference>
<feature type="active site" evidence="5">
    <location>
        <position position="412"/>
    </location>
</feature>
<feature type="binding site" evidence="4">
    <location>
        <position position="385"/>
    </location>
    <ligand>
        <name>S-adenosyl-L-methionine</name>
        <dbReference type="ChEBI" id="CHEBI:59789"/>
    </ligand>
</feature>
<evidence type="ECO:0000313" key="8">
    <source>
        <dbReference type="Proteomes" id="UP000579281"/>
    </source>
</evidence>
<feature type="binding site" evidence="4">
    <location>
        <position position="337"/>
    </location>
    <ligand>
        <name>S-adenosyl-L-methionine</name>
        <dbReference type="ChEBI" id="CHEBI:59789"/>
    </ligand>
</feature>
<keyword evidence="2 4" id="KW-0808">Transferase</keyword>
<dbReference type="Gene3D" id="2.40.50.1070">
    <property type="match status" value="1"/>
</dbReference>
<sequence length="455" mass="51187">MKNNIVEKNKIYEVHIDDIGHNGEGIGRIEGFTVFVQGGVPGDDLRVKIELVKKNYAVGKIIKLVAPSPSRIIPVCPIADTCGGCQTQHIDYKEQLRLKTNTVKANIERIGKLEGVLIHDTLGMEEPSRYRNKAQFPVGNLDNEVAIGFYKKGTHEIVNTSSCYIQHEVNDRIVEVLREYMERYKVSAFDEENGMGLIRHILTKVGFTTGEIMIVLITNRRKIPHQEELIQALISEVPEIKSIVQNINMKKTNRILGDECITLFGDDKIVDYIGSLKFHISALSFFQVNPMQTKVLYEKALEYAGLTGEETVFDVYCGIGTISLFLAQKAKKVYGIEIVDAAIEDAKENARINGVENAEFFVGKAEEVVPRLYKKGITADVVVVDPPRKGCEEEVLDTIVKMNPKRVVYVSCNPSTLARDLKYLDERGYRTVEVQPVDMFPHTTHCEAVVKIERV</sequence>
<dbReference type="InterPro" id="IPR029063">
    <property type="entry name" value="SAM-dependent_MTases_sf"/>
</dbReference>
<name>A0A841KQ19_9FIRM</name>
<organism evidence="7 8">
    <name type="scientific">Anaerosolibacter carboniphilus</name>
    <dbReference type="NCBI Taxonomy" id="1417629"/>
    <lineage>
        <taxon>Bacteria</taxon>
        <taxon>Bacillati</taxon>
        <taxon>Bacillota</taxon>
        <taxon>Clostridia</taxon>
        <taxon>Peptostreptococcales</taxon>
        <taxon>Thermotaleaceae</taxon>
        <taxon>Anaerosolibacter</taxon>
    </lineage>
</organism>
<feature type="active site" description="Nucleophile" evidence="4">
    <location>
        <position position="412"/>
    </location>
</feature>
<feature type="binding site" evidence="4">
    <location>
        <position position="287"/>
    </location>
    <ligand>
        <name>S-adenosyl-L-methionine</name>
        <dbReference type="ChEBI" id="CHEBI:59789"/>
    </ligand>
</feature>
<reference evidence="7 8" key="1">
    <citation type="submission" date="2020-08" db="EMBL/GenBank/DDBJ databases">
        <title>Genomic Encyclopedia of Type Strains, Phase IV (KMG-IV): sequencing the most valuable type-strain genomes for metagenomic binning, comparative biology and taxonomic classification.</title>
        <authorList>
            <person name="Goeker M."/>
        </authorList>
    </citation>
    <scope>NUCLEOTIDE SEQUENCE [LARGE SCALE GENOMIC DNA]</scope>
    <source>
        <strain evidence="7 8">DSM 103526</strain>
    </source>
</reference>
<dbReference type="InterPro" id="IPR012340">
    <property type="entry name" value="NA-bd_OB-fold"/>
</dbReference>
<dbReference type="Pfam" id="PF05958">
    <property type="entry name" value="tRNA_U5-meth_tr"/>
    <property type="match status" value="1"/>
</dbReference>
<evidence type="ECO:0000313" key="7">
    <source>
        <dbReference type="EMBL" id="MBB6215854.1"/>
    </source>
</evidence>
<dbReference type="PANTHER" id="PTHR11061">
    <property type="entry name" value="RNA M5U METHYLTRANSFERASE"/>
    <property type="match status" value="1"/>
</dbReference>
<dbReference type="InterPro" id="IPR010280">
    <property type="entry name" value="U5_MeTrfase_fam"/>
</dbReference>
<evidence type="ECO:0000256" key="1">
    <source>
        <dbReference type="ARBA" id="ARBA00022603"/>
    </source>
</evidence>
<dbReference type="EMBL" id="JACHEN010000010">
    <property type="protein sequence ID" value="MBB6215854.1"/>
    <property type="molecule type" value="Genomic_DNA"/>
</dbReference>
<dbReference type="FunFam" id="2.40.50.1070:FF:000003">
    <property type="entry name" value="23S rRNA (Uracil-5-)-methyltransferase RumA"/>
    <property type="match status" value="1"/>
</dbReference>
<dbReference type="Pfam" id="PF01938">
    <property type="entry name" value="TRAM"/>
    <property type="match status" value="1"/>
</dbReference>
<evidence type="ECO:0000256" key="3">
    <source>
        <dbReference type="ARBA" id="ARBA00022691"/>
    </source>
</evidence>
<feature type="domain" description="TRAM" evidence="6">
    <location>
        <begin position="5"/>
        <end position="63"/>
    </location>
</feature>
<feature type="binding site" evidence="4">
    <location>
        <position position="316"/>
    </location>
    <ligand>
        <name>S-adenosyl-L-methionine</name>
        <dbReference type="ChEBI" id="CHEBI:59789"/>
    </ligand>
</feature>
<evidence type="ECO:0000259" key="6">
    <source>
        <dbReference type="PROSITE" id="PS50926"/>
    </source>
</evidence>
<comment type="similarity">
    <text evidence="4">Belongs to the class I-like SAM-binding methyltransferase superfamily. RNA M5U methyltransferase family.</text>
</comment>